<comment type="catalytic activity">
    <reaction evidence="1">
        <text>O-phospho-L-seryl-[protein] + H2O = L-seryl-[protein] + phosphate</text>
        <dbReference type="Rhea" id="RHEA:20629"/>
        <dbReference type="Rhea" id="RHEA-COMP:9863"/>
        <dbReference type="Rhea" id="RHEA-COMP:11604"/>
        <dbReference type="ChEBI" id="CHEBI:15377"/>
        <dbReference type="ChEBI" id="CHEBI:29999"/>
        <dbReference type="ChEBI" id="CHEBI:43474"/>
        <dbReference type="ChEBI" id="CHEBI:83421"/>
        <dbReference type="EC" id="3.1.3.16"/>
    </reaction>
</comment>
<reference evidence="4" key="1">
    <citation type="submission" date="2023-03" db="EMBL/GenBank/DDBJ databases">
        <title>Massive genome expansion in bonnet fungi (Mycena s.s.) driven by repeated elements and novel gene families across ecological guilds.</title>
        <authorList>
            <consortium name="Lawrence Berkeley National Laboratory"/>
            <person name="Harder C.B."/>
            <person name="Miyauchi S."/>
            <person name="Viragh M."/>
            <person name="Kuo A."/>
            <person name="Thoen E."/>
            <person name="Andreopoulos B."/>
            <person name="Lu D."/>
            <person name="Skrede I."/>
            <person name="Drula E."/>
            <person name="Henrissat B."/>
            <person name="Morin E."/>
            <person name="Kohler A."/>
            <person name="Barry K."/>
            <person name="LaButti K."/>
            <person name="Morin E."/>
            <person name="Salamov A."/>
            <person name="Lipzen A."/>
            <person name="Mereny Z."/>
            <person name="Hegedus B."/>
            <person name="Baldrian P."/>
            <person name="Stursova M."/>
            <person name="Weitz H."/>
            <person name="Taylor A."/>
            <person name="Grigoriev I.V."/>
            <person name="Nagy L.G."/>
            <person name="Martin F."/>
            <person name="Kauserud H."/>
        </authorList>
    </citation>
    <scope>NUCLEOTIDE SEQUENCE</scope>
    <source>
        <strain evidence="4">CBHHK173m</strain>
    </source>
</reference>
<feature type="region of interest" description="Disordered" evidence="2">
    <location>
        <begin position="678"/>
        <end position="730"/>
    </location>
</feature>
<feature type="compositionally biased region" description="Low complexity" evidence="2">
    <location>
        <begin position="508"/>
        <end position="532"/>
    </location>
</feature>
<feature type="region of interest" description="Disordered" evidence="2">
    <location>
        <begin position="329"/>
        <end position="355"/>
    </location>
</feature>
<organism evidence="4 5">
    <name type="scientific">Mycena belliarum</name>
    <dbReference type="NCBI Taxonomy" id="1033014"/>
    <lineage>
        <taxon>Eukaryota</taxon>
        <taxon>Fungi</taxon>
        <taxon>Dikarya</taxon>
        <taxon>Basidiomycota</taxon>
        <taxon>Agaricomycotina</taxon>
        <taxon>Agaricomycetes</taxon>
        <taxon>Agaricomycetidae</taxon>
        <taxon>Agaricales</taxon>
        <taxon>Marasmiineae</taxon>
        <taxon>Mycenaceae</taxon>
        <taxon>Mycena</taxon>
    </lineage>
</organism>
<feature type="compositionally biased region" description="Gly residues" evidence="2">
    <location>
        <begin position="498"/>
        <end position="507"/>
    </location>
</feature>
<dbReference type="PANTHER" id="PTHR12320:SF84">
    <property type="entry name" value="PROTEIN PHOSPHATASE"/>
    <property type="match status" value="1"/>
</dbReference>
<keyword evidence="1" id="KW-0460">Magnesium</keyword>
<comment type="catalytic activity">
    <reaction evidence="1">
        <text>O-phospho-L-threonyl-[protein] + H2O = L-threonyl-[protein] + phosphate</text>
        <dbReference type="Rhea" id="RHEA:47004"/>
        <dbReference type="Rhea" id="RHEA-COMP:11060"/>
        <dbReference type="Rhea" id="RHEA-COMP:11605"/>
        <dbReference type="ChEBI" id="CHEBI:15377"/>
        <dbReference type="ChEBI" id="CHEBI:30013"/>
        <dbReference type="ChEBI" id="CHEBI:43474"/>
        <dbReference type="ChEBI" id="CHEBI:61977"/>
        <dbReference type="EC" id="3.1.3.16"/>
    </reaction>
</comment>
<gene>
    <name evidence="4" type="ORF">B0H15DRAFT_922698</name>
</gene>
<dbReference type="InterPro" id="IPR036457">
    <property type="entry name" value="PPM-type-like_dom_sf"/>
</dbReference>
<feature type="domain" description="PPM-type phosphatase" evidence="3">
    <location>
        <begin position="151"/>
        <end position="743"/>
    </location>
</feature>
<feature type="region of interest" description="Disordered" evidence="2">
    <location>
        <begin position="104"/>
        <end position="128"/>
    </location>
</feature>
<dbReference type="SUPFAM" id="SSF81606">
    <property type="entry name" value="PP2C-like"/>
    <property type="match status" value="1"/>
</dbReference>
<dbReference type="EC" id="3.1.3.16" evidence="1"/>
<name>A0AAD6U6U0_9AGAR</name>
<feature type="region of interest" description="Disordered" evidence="2">
    <location>
        <begin position="469"/>
        <end position="541"/>
    </location>
</feature>
<dbReference type="SMART" id="SM00332">
    <property type="entry name" value="PP2Cc"/>
    <property type="match status" value="1"/>
</dbReference>
<feature type="compositionally biased region" description="Low complexity" evidence="2">
    <location>
        <begin position="469"/>
        <end position="497"/>
    </location>
</feature>
<sequence>MKHPRFYTALPRVGRVRSNSASRALYTSNSLPTSFFDTPPPPNRNGPILTTHRLPIEGKGEVEAHNANPHPTHAPLALAAPHAPGAPPSAAQLALFKPYGAPGPARAPAAAHAGGATRERRRRGPRYTLDVGAYGIPKRCHRAHGGHRGLHSQATDAPLAVQVGEDAYFIRENAMGVADGVGGWARVKHLAPVPGPSSPSASALFARRLMHFCADEVDRASAAASAPIPIPIVAPWEAPRQPYSAARPARAAYAGHSAPPASWVDFAPWSEPASFAPWSESASFAPWSDAHAPDPETELAAELDELADGLDVLMILERAYERTLGAHVVPAPEDAPSSSRPSAATTPGVSVSPPSSLPWTLPLPFTKPAKEPRTIPLRAGSSTALVAVLDYVPTSTLGEYASLASTAATAVPPHHTSHPHPPPPAPATTPVLRIAHVGDCMGMLVRDGEVAWRSEEMWWRWNTPVQLSAGRAPSSSSSTSTPSPPSSTGTSSSSRRSTGGGWWGGGPASSASGSSSSASPPSASALPASSSTKPHAQEYTEVTPSSAAHVFTLPVRAGDILILASDGLSDNLWDEDVLEEVGRVGRVFGAPAAATSGAAGGEAKAEKGKEAARAGTETPVDAEVEAEAEAEADAHGLLRRRTLAGMLSEALCSRARRVATRRAGGRSCASGSSAAASAAAAPSPSTPGLSASAPSGSRLDSLREEKEQEAEEDETPFARRARETGRVYRGGKNDDISVIVAVISPADGHVEAARAAGS</sequence>
<dbReference type="InterPro" id="IPR039123">
    <property type="entry name" value="PPTC7"/>
</dbReference>
<evidence type="ECO:0000313" key="4">
    <source>
        <dbReference type="EMBL" id="KAJ7089898.1"/>
    </source>
</evidence>
<evidence type="ECO:0000256" key="2">
    <source>
        <dbReference type="SAM" id="MobiDB-lite"/>
    </source>
</evidence>
<evidence type="ECO:0000259" key="3">
    <source>
        <dbReference type="PROSITE" id="PS51746"/>
    </source>
</evidence>
<protein>
    <recommendedName>
        <fullName evidence="1">Protein phosphatase</fullName>
        <ecNumber evidence="1">3.1.3.16</ecNumber>
    </recommendedName>
</protein>
<dbReference type="AlphaFoldDB" id="A0AAD6U6U0"/>
<feature type="compositionally biased region" description="Low complexity" evidence="2">
    <location>
        <begin position="104"/>
        <end position="116"/>
    </location>
</feature>
<feature type="region of interest" description="Disordered" evidence="2">
    <location>
        <begin position="594"/>
        <end position="628"/>
    </location>
</feature>
<feature type="compositionally biased region" description="Basic and acidic residues" evidence="2">
    <location>
        <begin position="716"/>
        <end position="730"/>
    </location>
</feature>
<comment type="cofactor">
    <cofactor evidence="1">
        <name>Mg(2+)</name>
        <dbReference type="ChEBI" id="CHEBI:18420"/>
    </cofactor>
</comment>
<keyword evidence="1" id="KW-0904">Protein phosphatase</keyword>
<dbReference type="InterPro" id="IPR001932">
    <property type="entry name" value="PPM-type_phosphatase-like_dom"/>
</dbReference>
<keyword evidence="5" id="KW-1185">Reference proteome</keyword>
<keyword evidence="1" id="KW-0378">Hydrolase</keyword>
<comment type="similarity">
    <text evidence="1">Belongs to the PP2C family.</text>
</comment>
<dbReference type="Gene3D" id="3.60.40.10">
    <property type="entry name" value="PPM-type phosphatase domain"/>
    <property type="match status" value="1"/>
</dbReference>
<dbReference type="GO" id="GO:0046872">
    <property type="term" value="F:metal ion binding"/>
    <property type="evidence" value="ECO:0007669"/>
    <property type="project" value="UniProtKB-UniRule"/>
</dbReference>
<keyword evidence="1" id="KW-0479">Metal-binding</keyword>
<evidence type="ECO:0000256" key="1">
    <source>
        <dbReference type="RuleBase" id="RU366020"/>
    </source>
</evidence>
<dbReference type="GO" id="GO:0004722">
    <property type="term" value="F:protein serine/threonine phosphatase activity"/>
    <property type="evidence" value="ECO:0007669"/>
    <property type="project" value="UniProtKB-EC"/>
</dbReference>
<proteinExistence type="inferred from homology"/>
<dbReference type="Proteomes" id="UP001222325">
    <property type="component" value="Unassembled WGS sequence"/>
</dbReference>
<keyword evidence="1" id="KW-0464">Manganese</keyword>
<feature type="compositionally biased region" description="Low complexity" evidence="2">
    <location>
        <begin position="678"/>
        <end position="698"/>
    </location>
</feature>
<evidence type="ECO:0000313" key="5">
    <source>
        <dbReference type="Proteomes" id="UP001222325"/>
    </source>
</evidence>
<comment type="cofactor">
    <cofactor evidence="1">
        <name>Mn(2+)</name>
        <dbReference type="ChEBI" id="CHEBI:29035"/>
    </cofactor>
</comment>
<feature type="region of interest" description="Disordered" evidence="2">
    <location>
        <begin position="408"/>
        <end position="429"/>
    </location>
</feature>
<dbReference type="PANTHER" id="PTHR12320">
    <property type="entry name" value="PROTEIN PHOSPHATASE 2C"/>
    <property type="match status" value="1"/>
</dbReference>
<feature type="compositionally biased region" description="Basic and acidic residues" evidence="2">
    <location>
        <begin position="603"/>
        <end position="612"/>
    </location>
</feature>
<dbReference type="EMBL" id="JARJCN010000023">
    <property type="protein sequence ID" value="KAJ7089898.1"/>
    <property type="molecule type" value="Genomic_DNA"/>
</dbReference>
<accession>A0AAD6U6U0</accession>
<feature type="compositionally biased region" description="Low complexity" evidence="2">
    <location>
        <begin position="330"/>
        <end position="355"/>
    </location>
</feature>
<dbReference type="PROSITE" id="PS51746">
    <property type="entry name" value="PPM_2"/>
    <property type="match status" value="1"/>
</dbReference>
<comment type="caution">
    <text evidence="4">The sequence shown here is derived from an EMBL/GenBank/DDBJ whole genome shotgun (WGS) entry which is preliminary data.</text>
</comment>